<evidence type="ECO:0000313" key="3">
    <source>
        <dbReference type="Proteomes" id="UP000465112"/>
    </source>
</evidence>
<evidence type="ECO:0000313" key="2">
    <source>
        <dbReference type="EMBL" id="KAF1392220.1"/>
    </source>
</evidence>
<reference evidence="2 3" key="1">
    <citation type="submission" date="2019-06" db="EMBL/GenBank/DDBJ databases">
        <title>A chromosome-scale genome assembly of the European perch, Perca fluviatilis.</title>
        <authorList>
            <person name="Roques C."/>
            <person name="Zahm M."/>
            <person name="Cabau C."/>
            <person name="Klopp C."/>
            <person name="Bouchez O."/>
            <person name="Donnadieu C."/>
            <person name="Kuhl H."/>
            <person name="Gislard M."/>
            <person name="Guendouz S."/>
            <person name="Journot L."/>
            <person name="Haffray P."/>
            <person name="Bestin A."/>
            <person name="Morvezen R."/>
            <person name="Feron R."/>
            <person name="Wen M."/>
            <person name="Jouanno E."/>
            <person name="Herpin A."/>
            <person name="Schartl M."/>
            <person name="Postlethwait J."/>
            <person name="Schaerlinger B."/>
            <person name="Chardard D."/>
            <person name="Lecocq T."/>
            <person name="Poncet C."/>
            <person name="Jaffrelo L."/>
            <person name="Lampietro C."/>
            <person name="Guiguen Y."/>
        </authorList>
    </citation>
    <scope>NUCLEOTIDE SEQUENCE [LARGE SCALE GENOMIC DNA]</scope>
    <source>
        <tissue evidence="2">Blood</tissue>
    </source>
</reference>
<name>A0A6A5FDK8_PERFL</name>
<evidence type="ECO:0000256" key="1">
    <source>
        <dbReference type="SAM" id="MobiDB-lite"/>
    </source>
</evidence>
<dbReference type="AlphaFoldDB" id="A0A6A5FDK8"/>
<accession>A0A6A5FDK8</accession>
<proteinExistence type="predicted"/>
<comment type="caution">
    <text evidence="2">The sequence shown here is derived from an EMBL/GenBank/DDBJ whole genome shotgun (WGS) entry which is preliminary data.</text>
</comment>
<dbReference type="EMBL" id="VHII01000004">
    <property type="protein sequence ID" value="KAF1392220.1"/>
    <property type="molecule type" value="Genomic_DNA"/>
</dbReference>
<organism evidence="2 3">
    <name type="scientific">Perca fluviatilis</name>
    <name type="common">European perch</name>
    <dbReference type="NCBI Taxonomy" id="8168"/>
    <lineage>
        <taxon>Eukaryota</taxon>
        <taxon>Metazoa</taxon>
        <taxon>Chordata</taxon>
        <taxon>Craniata</taxon>
        <taxon>Vertebrata</taxon>
        <taxon>Euteleostomi</taxon>
        <taxon>Actinopterygii</taxon>
        <taxon>Neopterygii</taxon>
        <taxon>Teleostei</taxon>
        <taxon>Neoteleostei</taxon>
        <taxon>Acanthomorphata</taxon>
        <taxon>Eupercaria</taxon>
        <taxon>Perciformes</taxon>
        <taxon>Percoidei</taxon>
        <taxon>Percidae</taxon>
        <taxon>Percinae</taxon>
        <taxon>Perca</taxon>
    </lineage>
</organism>
<gene>
    <name evidence="2" type="ORF">PFLUV_G00050490</name>
</gene>
<protein>
    <submittedName>
        <fullName evidence="2">Uncharacterized protein</fullName>
    </submittedName>
</protein>
<sequence length="76" mass="8030">MRTVHPTVKIVELRETSGLASDGGGATGASTSRGDFLSGLSQTSWSVEWSGQSECTERTKVSTSVNVLCVAVRRTI</sequence>
<keyword evidence="3" id="KW-1185">Reference proteome</keyword>
<feature type="region of interest" description="Disordered" evidence="1">
    <location>
        <begin position="15"/>
        <end position="34"/>
    </location>
</feature>
<dbReference type="Proteomes" id="UP000465112">
    <property type="component" value="Chromosome 4"/>
</dbReference>